<proteinExistence type="predicted"/>
<comment type="caution">
    <text evidence="6">The sequence shown here is derived from an EMBL/GenBank/DDBJ whole genome shotgun (WGS) entry which is preliminary data.</text>
</comment>
<dbReference type="EMBL" id="RQVS01000008">
    <property type="protein sequence ID" value="RRJ86609.1"/>
    <property type="molecule type" value="Genomic_DNA"/>
</dbReference>
<name>A0A3P3VYU5_9MICO</name>
<dbReference type="GO" id="GO:0043565">
    <property type="term" value="F:sequence-specific DNA binding"/>
    <property type="evidence" value="ECO:0007669"/>
    <property type="project" value="InterPro"/>
</dbReference>
<dbReference type="SUPFAM" id="SSF46689">
    <property type="entry name" value="Homeodomain-like"/>
    <property type="match status" value="1"/>
</dbReference>
<evidence type="ECO:0000313" key="7">
    <source>
        <dbReference type="Proteomes" id="UP000274391"/>
    </source>
</evidence>
<evidence type="ECO:0000259" key="5">
    <source>
        <dbReference type="PROSITE" id="PS01124"/>
    </source>
</evidence>
<dbReference type="InterPro" id="IPR009057">
    <property type="entry name" value="Homeodomain-like_sf"/>
</dbReference>
<feature type="compositionally biased region" description="Low complexity" evidence="4">
    <location>
        <begin position="12"/>
        <end position="29"/>
    </location>
</feature>
<accession>A0A3P3VYU5</accession>
<evidence type="ECO:0000256" key="3">
    <source>
        <dbReference type="ARBA" id="ARBA00023163"/>
    </source>
</evidence>
<gene>
    <name evidence="6" type="ORF">EG850_08145</name>
</gene>
<dbReference type="Pfam" id="PF14525">
    <property type="entry name" value="AraC_binding_2"/>
    <property type="match status" value="1"/>
</dbReference>
<reference evidence="6 7" key="1">
    <citation type="submission" date="2018-11" db="EMBL/GenBank/DDBJ databases">
        <title>YIM 102482-1 draft genome.</title>
        <authorList>
            <person name="Li G."/>
            <person name="Jiang Y."/>
        </authorList>
    </citation>
    <scope>NUCLEOTIDE SEQUENCE [LARGE SCALE GENOMIC DNA]</scope>
    <source>
        <strain evidence="6 7">YIM 102482-1</strain>
    </source>
</reference>
<protein>
    <submittedName>
        <fullName evidence="6">Helix-turn-helix domain-containing protein</fullName>
    </submittedName>
</protein>
<dbReference type="GO" id="GO:0003700">
    <property type="term" value="F:DNA-binding transcription factor activity"/>
    <property type="evidence" value="ECO:0007669"/>
    <property type="project" value="InterPro"/>
</dbReference>
<dbReference type="InterPro" id="IPR050204">
    <property type="entry name" value="AraC_XylS_family_regulators"/>
</dbReference>
<organism evidence="6 7">
    <name type="scientific">Gulosibacter macacae</name>
    <dbReference type="NCBI Taxonomy" id="2488791"/>
    <lineage>
        <taxon>Bacteria</taxon>
        <taxon>Bacillati</taxon>
        <taxon>Actinomycetota</taxon>
        <taxon>Actinomycetes</taxon>
        <taxon>Micrococcales</taxon>
        <taxon>Microbacteriaceae</taxon>
        <taxon>Gulosibacter</taxon>
    </lineage>
</organism>
<dbReference type="Gene3D" id="1.10.10.60">
    <property type="entry name" value="Homeodomain-like"/>
    <property type="match status" value="1"/>
</dbReference>
<dbReference type="PANTHER" id="PTHR46796:SF6">
    <property type="entry name" value="ARAC SUBFAMILY"/>
    <property type="match status" value="1"/>
</dbReference>
<dbReference type="InterPro" id="IPR035418">
    <property type="entry name" value="AraC-bd_2"/>
</dbReference>
<keyword evidence="7" id="KW-1185">Reference proteome</keyword>
<dbReference type="OrthoDB" id="9799345at2"/>
<dbReference type="PROSITE" id="PS00041">
    <property type="entry name" value="HTH_ARAC_FAMILY_1"/>
    <property type="match status" value="1"/>
</dbReference>
<sequence>MARISLRTACTSPTSRRPSSSRTRSLARSRLSESDSRADRHHARPSSSRSHNKDVAMTLVLDTRTVVPTERARYWAAGISQRLFPMQVEAGEKSAFEARLTGGEQGPVLVCALSSGPHRVGRSARMIRSADPEFLLFYFVRRGECFIEQDGRGCSLRGGDFAAQDTSRPSKFEASTEFNMVMLAMPKWFLGNVALAAGRRTAERVATAHSPLLRLAAPLIAGLERTAGAYGLADKEADAAVRMLLPMLGAIYSDSDQQFARGDDLRMQMCRFALDHLHDPNLGPERIAREHFVSVRYVQKLFAAEGGVSSWIRMQRLEGAARELRAGQVSISQIAERWGYVDAASFSRAFRRVYGVSPRELRAAQLWEPLRNPAVASCP</sequence>
<dbReference type="Pfam" id="PF12833">
    <property type="entry name" value="HTH_18"/>
    <property type="match status" value="1"/>
</dbReference>
<keyword evidence="3" id="KW-0804">Transcription</keyword>
<dbReference type="SMART" id="SM00342">
    <property type="entry name" value="HTH_ARAC"/>
    <property type="match status" value="1"/>
</dbReference>
<feature type="domain" description="HTH araC/xylS-type" evidence="5">
    <location>
        <begin position="267"/>
        <end position="364"/>
    </location>
</feature>
<evidence type="ECO:0000313" key="6">
    <source>
        <dbReference type="EMBL" id="RRJ86609.1"/>
    </source>
</evidence>
<evidence type="ECO:0000256" key="4">
    <source>
        <dbReference type="SAM" id="MobiDB-lite"/>
    </source>
</evidence>
<dbReference type="AlphaFoldDB" id="A0A3P3VYU5"/>
<feature type="region of interest" description="Disordered" evidence="4">
    <location>
        <begin position="1"/>
        <end position="54"/>
    </location>
</feature>
<dbReference type="InterPro" id="IPR020449">
    <property type="entry name" value="Tscrpt_reg_AraC-type_HTH"/>
</dbReference>
<evidence type="ECO:0000256" key="1">
    <source>
        <dbReference type="ARBA" id="ARBA00023015"/>
    </source>
</evidence>
<keyword evidence="2" id="KW-0238">DNA-binding</keyword>
<dbReference type="InterPro" id="IPR018062">
    <property type="entry name" value="HTH_AraC-typ_CS"/>
</dbReference>
<evidence type="ECO:0000256" key="2">
    <source>
        <dbReference type="ARBA" id="ARBA00023125"/>
    </source>
</evidence>
<dbReference type="PRINTS" id="PR00032">
    <property type="entry name" value="HTHARAC"/>
</dbReference>
<dbReference type="Proteomes" id="UP000274391">
    <property type="component" value="Unassembled WGS sequence"/>
</dbReference>
<dbReference type="PROSITE" id="PS01124">
    <property type="entry name" value="HTH_ARAC_FAMILY_2"/>
    <property type="match status" value="1"/>
</dbReference>
<dbReference type="InterPro" id="IPR018060">
    <property type="entry name" value="HTH_AraC"/>
</dbReference>
<keyword evidence="1" id="KW-0805">Transcription regulation</keyword>
<dbReference type="PANTHER" id="PTHR46796">
    <property type="entry name" value="HTH-TYPE TRANSCRIPTIONAL ACTIVATOR RHAS-RELATED"/>
    <property type="match status" value="1"/>
</dbReference>